<evidence type="ECO:0000256" key="2">
    <source>
        <dbReference type="ARBA" id="ARBA00023242"/>
    </source>
</evidence>
<dbReference type="GO" id="GO:0019441">
    <property type="term" value="P:L-tryptophan catabolic process to kynurenine"/>
    <property type="evidence" value="ECO:0007669"/>
    <property type="project" value="InterPro"/>
</dbReference>
<dbReference type="InterPro" id="IPR037175">
    <property type="entry name" value="KFase_sf"/>
</dbReference>
<dbReference type="GO" id="GO:0006351">
    <property type="term" value="P:DNA-templated transcription"/>
    <property type="evidence" value="ECO:0007669"/>
    <property type="project" value="InterPro"/>
</dbReference>
<feature type="region of interest" description="Disordered" evidence="3">
    <location>
        <begin position="332"/>
        <end position="393"/>
    </location>
</feature>
<evidence type="ECO:0000259" key="4">
    <source>
        <dbReference type="SMART" id="SM00906"/>
    </source>
</evidence>
<dbReference type="Pfam" id="PF04199">
    <property type="entry name" value="Cyclase"/>
    <property type="match status" value="1"/>
</dbReference>
<dbReference type="PANTHER" id="PTHR34861:SF10">
    <property type="entry name" value="CYCLASE"/>
    <property type="match status" value="1"/>
</dbReference>
<evidence type="ECO:0000313" key="6">
    <source>
        <dbReference type="Proteomes" id="UP000616885"/>
    </source>
</evidence>
<organism evidence="5 6">
    <name type="scientific">Bionectria ochroleuca</name>
    <name type="common">Gliocladium roseum</name>
    <dbReference type="NCBI Taxonomy" id="29856"/>
    <lineage>
        <taxon>Eukaryota</taxon>
        <taxon>Fungi</taxon>
        <taxon>Dikarya</taxon>
        <taxon>Ascomycota</taxon>
        <taxon>Pezizomycotina</taxon>
        <taxon>Sordariomycetes</taxon>
        <taxon>Hypocreomycetidae</taxon>
        <taxon>Hypocreales</taxon>
        <taxon>Bionectriaceae</taxon>
        <taxon>Clonostachys</taxon>
    </lineage>
</organism>
<dbReference type="AlphaFoldDB" id="A0A8H7MZ04"/>
<dbReference type="SUPFAM" id="SSF102198">
    <property type="entry name" value="Putative cyclase"/>
    <property type="match status" value="1"/>
</dbReference>
<reference evidence="5" key="1">
    <citation type="submission" date="2020-10" db="EMBL/GenBank/DDBJ databases">
        <title>High-Quality Genome Resource of Clonostachys rosea strain S41 by Oxford Nanopore Long-Read Sequencing.</title>
        <authorList>
            <person name="Wang H."/>
        </authorList>
    </citation>
    <scope>NUCLEOTIDE SEQUENCE</scope>
    <source>
        <strain evidence="5">S41</strain>
    </source>
</reference>
<dbReference type="Proteomes" id="UP000616885">
    <property type="component" value="Unassembled WGS sequence"/>
</dbReference>
<gene>
    <name evidence="5" type="ORF">IM811_004441</name>
</gene>
<comment type="caution">
    <text evidence="5">The sequence shown here is derived from an EMBL/GenBank/DDBJ whole genome shotgun (WGS) entry which is preliminary data.</text>
</comment>
<dbReference type="Pfam" id="PF04082">
    <property type="entry name" value="Fungal_trans"/>
    <property type="match status" value="1"/>
</dbReference>
<dbReference type="InterPro" id="IPR007219">
    <property type="entry name" value="XnlR_reg_dom"/>
</dbReference>
<proteinExistence type="inferred from homology"/>
<feature type="compositionally biased region" description="Polar residues" evidence="3">
    <location>
        <begin position="371"/>
        <end position="390"/>
    </location>
</feature>
<keyword evidence="2" id="KW-0539">Nucleus</keyword>
<dbReference type="CDD" id="cd12148">
    <property type="entry name" value="fungal_TF_MHR"/>
    <property type="match status" value="1"/>
</dbReference>
<dbReference type="EMBL" id="JADCTT010000012">
    <property type="protein sequence ID" value="KAF9746140.1"/>
    <property type="molecule type" value="Genomic_DNA"/>
</dbReference>
<name>A0A8H7MZ04_BIOOC</name>
<sequence>MHFSKLPSWDDIPNVPGMPRGCAWGLFNQNGERDQLGTLNLITPETILKAKDEIEYGDSVSLDWFLNHVHDPAAERKPFEHQIRSLKHLGYTAYDDEIKINTQSSSQWDGFRHWAHQQTGLHYNNMTHDEVLDPQNHDNSIHYWRSRGGIIGRGVLIDYHHWATAKGLDHPEIARDQGVELRPADILIIRTGWTDMYNQATDAQRSEGTTGDKHIGLEGNEQTVKWLWDKHFTAVASDTLAFEAWPTRPPFSLHDWLIALWGCPVGELWDLESLAAKCRLYKKWSFFISSAPLNVIGGVASPPNIIAILPHVRKRRTVVGSNETRRATIDSTRLATRDGVASPSSRPSPRDPGAATAQQETPTSMIAAPPQATSNPIQIATASPPSSQPSFLGRATYMTSGDLVIDEDDATKYESNGTGTSLVAKEYQQCQVLRSSSVISSLQQSMISSLVQSFMDKGRPWMPIVDQTDLEPTVSQPHLSLFLTSVLVAGSKLSTSPHALEWGEKCYLHAKTLFFYGPGQNPLQSVIATVLLQWWNSAGPEHVSLDSSTIWLKLAVGLAHQMGLHRESDPSLPDARLRRRLWWTIVNRDNQIATSHGRPRVLDPRDSNVKHLHLGDFPNLDQVDSLRFIFFVRINSILGDMVSHYRRGSLSERRRIDTEEALLRWLKELPPSLHLHDQTSRALRPYQFKSRQLHIPFFIAVVILYRPEAQSSQATSSLASLIAASFVTRIFSEFIDWGDISFLAPPFIFYLLVAGLNQVSSHRHPDLSQHADQEIQTIRDALKELKKRFPTAVGAERVFENILCKARALQPCSQPSPPKPLSPTQQELLAYFGPDLCPLWPSFLSESVDPVSLLLNVPSADRNHFSVQQNLSTNNTVNAPGEVDVLGQIHNEDVHAVQNFTGMPISEPMGDFDFGRLDLLWSDWLDSTTI</sequence>
<dbReference type="GO" id="GO:0008270">
    <property type="term" value="F:zinc ion binding"/>
    <property type="evidence" value="ECO:0007669"/>
    <property type="project" value="InterPro"/>
</dbReference>
<dbReference type="Gene3D" id="3.50.30.50">
    <property type="entry name" value="Putative cyclase"/>
    <property type="match status" value="1"/>
</dbReference>
<evidence type="ECO:0000256" key="1">
    <source>
        <dbReference type="ARBA" id="ARBA00007865"/>
    </source>
</evidence>
<accession>A0A8H7MZ04</accession>
<dbReference type="GO" id="GO:0004061">
    <property type="term" value="F:arylformamidase activity"/>
    <property type="evidence" value="ECO:0007669"/>
    <property type="project" value="InterPro"/>
</dbReference>
<dbReference type="GO" id="GO:0003677">
    <property type="term" value="F:DNA binding"/>
    <property type="evidence" value="ECO:0007669"/>
    <property type="project" value="InterPro"/>
</dbReference>
<evidence type="ECO:0000313" key="5">
    <source>
        <dbReference type="EMBL" id="KAF9746140.1"/>
    </source>
</evidence>
<dbReference type="SMART" id="SM00906">
    <property type="entry name" value="Fungal_trans"/>
    <property type="match status" value="1"/>
</dbReference>
<dbReference type="PANTHER" id="PTHR34861">
    <property type="match status" value="1"/>
</dbReference>
<feature type="domain" description="Xylanolytic transcriptional activator regulatory" evidence="4">
    <location>
        <begin position="548"/>
        <end position="617"/>
    </location>
</feature>
<comment type="similarity">
    <text evidence="1">Belongs to the Cyclase 1 superfamily.</text>
</comment>
<evidence type="ECO:0000256" key="3">
    <source>
        <dbReference type="SAM" id="MobiDB-lite"/>
    </source>
</evidence>
<dbReference type="InterPro" id="IPR007325">
    <property type="entry name" value="KFase/CYL"/>
</dbReference>
<protein>
    <recommendedName>
        <fullName evidence="4">Xylanolytic transcriptional activator regulatory domain-containing protein</fullName>
    </recommendedName>
</protein>